<dbReference type="Proteomes" id="UP000054266">
    <property type="component" value="Unassembled WGS sequence"/>
</dbReference>
<evidence type="ECO:0000313" key="7">
    <source>
        <dbReference type="EMBL" id="KIW64967.1"/>
    </source>
</evidence>
<evidence type="ECO:0000256" key="5">
    <source>
        <dbReference type="PROSITE-ProRule" id="PRU10139"/>
    </source>
</evidence>
<dbReference type="Pfam" id="PF00795">
    <property type="entry name" value="CN_hydrolase"/>
    <property type="match status" value="1"/>
</dbReference>
<dbReference type="GO" id="GO:0016836">
    <property type="term" value="F:hydro-lyase activity"/>
    <property type="evidence" value="ECO:0007669"/>
    <property type="project" value="UniProtKB-ARBA"/>
</dbReference>
<dbReference type="InterPro" id="IPR000132">
    <property type="entry name" value="Nitrilase/CN_hydratase_CS"/>
</dbReference>
<dbReference type="Gene3D" id="3.60.110.10">
    <property type="entry name" value="Carbon-nitrogen hydrolase"/>
    <property type="match status" value="1"/>
</dbReference>
<dbReference type="SUPFAM" id="SSF56317">
    <property type="entry name" value="Carbon-nitrogen hydrolase"/>
    <property type="match status" value="1"/>
</dbReference>
<reference evidence="7 8" key="1">
    <citation type="submission" date="2015-01" db="EMBL/GenBank/DDBJ databases">
        <title>The Genome Sequence of Capronia semiimmersa CBS27337.</title>
        <authorList>
            <consortium name="The Broad Institute Genomics Platform"/>
            <person name="Cuomo C."/>
            <person name="de Hoog S."/>
            <person name="Gorbushina A."/>
            <person name="Stielow B."/>
            <person name="Teixiera M."/>
            <person name="Abouelleil A."/>
            <person name="Chapman S.B."/>
            <person name="Priest M."/>
            <person name="Young S.K."/>
            <person name="Wortman J."/>
            <person name="Nusbaum C."/>
            <person name="Birren B."/>
        </authorList>
    </citation>
    <scope>NUCLEOTIDE SEQUENCE [LARGE SCALE GENOMIC DNA]</scope>
    <source>
        <strain evidence="7 8">CBS 27337</strain>
    </source>
</reference>
<dbReference type="PANTHER" id="PTHR46044:SF14">
    <property type="entry name" value="ARYLACETONITRILASE"/>
    <property type="match status" value="1"/>
</dbReference>
<keyword evidence="2" id="KW-0378">Hydrolase</keyword>
<feature type="active site" description="Proton acceptor" evidence="5">
    <location>
        <position position="45"/>
    </location>
</feature>
<dbReference type="GO" id="GO:0000257">
    <property type="term" value="F:nitrilase activity"/>
    <property type="evidence" value="ECO:0007669"/>
    <property type="project" value="UniProtKB-EC"/>
</dbReference>
<keyword evidence="8" id="KW-1185">Reference proteome</keyword>
<protein>
    <recommendedName>
        <fullName evidence="4">nitrilase</fullName>
        <ecNumber evidence="4">3.5.5.1</ecNumber>
    </recommendedName>
</protein>
<comment type="catalytic activity">
    <reaction evidence="3">
        <text>a nitrile + 2 H2O = a carboxylate + NH4(+)</text>
        <dbReference type="Rhea" id="RHEA:21724"/>
        <dbReference type="ChEBI" id="CHEBI:15377"/>
        <dbReference type="ChEBI" id="CHEBI:18379"/>
        <dbReference type="ChEBI" id="CHEBI:28938"/>
        <dbReference type="ChEBI" id="CHEBI:29067"/>
        <dbReference type="EC" id="3.5.5.1"/>
    </reaction>
</comment>
<evidence type="ECO:0000313" key="8">
    <source>
        <dbReference type="Proteomes" id="UP000054266"/>
    </source>
</evidence>
<sequence>MSQRLRVAAVQAEPVWNDLDGSVQKTISLILEAGQNGAKVLGFPEVFIPGYPWSMYAKSPYDNGPFMDEYLHNSLARDSLEMKRICAAVKEAGLFCVLGYSERDKHSLYISQSYINQEGLIVYHRRKIKPTHVERAYWGTGEGGDLKNVIDTPFGRIGALNCWEHTQPLLKFYEYSQDVDIHIASWPSQFKAHPKWLYSSTGTMSQHLSQTMAFEGSCFVLVCSQVVSKESEERNGIKGWEITATQLPGGGFSQIFGPGGKPLCLELAPDEEGILYADIDLEEKCANKQFLDLVGHYSRPDLLSLRANPYPSRPVHLASESAEVEQTEPGC</sequence>
<dbReference type="STRING" id="5601.A0A0D2DS37"/>
<dbReference type="PROSITE" id="PS50263">
    <property type="entry name" value="CN_HYDROLASE"/>
    <property type="match status" value="1"/>
</dbReference>
<evidence type="ECO:0000259" key="6">
    <source>
        <dbReference type="PROSITE" id="PS50263"/>
    </source>
</evidence>
<feature type="domain" description="CN hydrolase" evidence="6">
    <location>
        <begin position="5"/>
        <end position="281"/>
    </location>
</feature>
<evidence type="ECO:0000256" key="3">
    <source>
        <dbReference type="ARBA" id="ARBA00036406"/>
    </source>
</evidence>
<dbReference type="EMBL" id="KN846960">
    <property type="protein sequence ID" value="KIW64967.1"/>
    <property type="molecule type" value="Genomic_DNA"/>
</dbReference>
<dbReference type="PROSITE" id="PS00921">
    <property type="entry name" value="NITRIL_CHT_2"/>
    <property type="match status" value="1"/>
</dbReference>
<dbReference type="PANTHER" id="PTHR46044">
    <property type="entry name" value="NITRILASE"/>
    <property type="match status" value="1"/>
</dbReference>
<evidence type="ECO:0000256" key="1">
    <source>
        <dbReference type="ARBA" id="ARBA00008129"/>
    </source>
</evidence>
<evidence type="ECO:0000256" key="4">
    <source>
        <dbReference type="ARBA" id="ARBA00039045"/>
    </source>
</evidence>
<evidence type="ECO:0000256" key="2">
    <source>
        <dbReference type="ARBA" id="ARBA00022801"/>
    </source>
</evidence>
<dbReference type="InterPro" id="IPR003010">
    <property type="entry name" value="C-N_Hydrolase"/>
</dbReference>
<proteinExistence type="inferred from homology"/>
<dbReference type="InterPro" id="IPR036526">
    <property type="entry name" value="C-N_Hydrolase_sf"/>
</dbReference>
<gene>
    <name evidence="7" type="ORF">PV04_07261</name>
</gene>
<name>A0A0D2DS37_9EURO</name>
<accession>A0A0D2DS37</accession>
<dbReference type="EC" id="3.5.5.1" evidence="4"/>
<organism evidence="7 8">
    <name type="scientific">Phialophora macrospora</name>
    <dbReference type="NCBI Taxonomy" id="1851006"/>
    <lineage>
        <taxon>Eukaryota</taxon>
        <taxon>Fungi</taxon>
        <taxon>Dikarya</taxon>
        <taxon>Ascomycota</taxon>
        <taxon>Pezizomycotina</taxon>
        <taxon>Eurotiomycetes</taxon>
        <taxon>Chaetothyriomycetidae</taxon>
        <taxon>Chaetothyriales</taxon>
        <taxon>Herpotrichiellaceae</taxon>
        <taxon>Phialophora</taxon>
    </lineage>
</organism>
<dbReference type="PROSITE" id="PS00920">
    <property type="entry name" value="NITRIL_CHT_1"/>
    <property type="match status" value="1"/>
</dbReference>
<dbReference type="HOGENOM" id="CLU_030130_6_0_1"/>
<comment type="similarity">
    <text evidence="1">Belongs to the carbon-nitrogen hydrolase superfamily. Nitrilase family.</text>
</comment>
<dbReference type="CDD" id="cd07564">
    <property type="entry name" value="nitrilases_CHs"/>
    <property type="match status" value="1"/>
</dbReference>
<dbReference type="AlphaFoldDB" id="A0A0D2DS37"/>
<dbReference type="InterPro" id="IPR044149">
    <property type="entry name" value="Nitrilases_CHs"/>
</dbReference>